<proteinExistence type="predicted"/>
<dbReference type="HOGENOM" id="CLU_2891882_0_0_1"/>
<keyword evidence="2" id="KW-1185">Reference proteome</keyword>
<protein>
    <submittedName>
        <fullName evidence="1">Uncharacterized protein</fullName>
    </submittedName>
</protein>
<dbReference type="AlphaFoldDB" id="A0A0C2XJQ5"/>
<accession>A0A0C2XJQ5</accession>
<gene>
    <name evidence="1" type="ORF">M378DRAFT_157566</name>
</gene>
<organism evidence="1 2">
    <name type="scientific">Amanita muscaria (strain Koide BX008)</name>
    <dbReference type="NCBI Taxonomy" id="946122"/>
    <lineage>
        <taxon>Eukaryota</taxon>
        <taxon>Fungi</taxon>
        <taxon>Dikarya</taxon>
        <taxon>Basidiomycota</taxon>
        <taxon>Agaricomycotina</taxon>
        <taxon>Agaricomycetes</taxon>
        <taxon>Agaricomycetidae</taxon>
        <taxon>Agaricales</taxon>
        <taxon>Pluteineae</taxon>
        <taxon>Amanitaceae</taxon>
        <taxon>Amanita</taxon>
    </lineage>
</organism>
<feature type="non-terminal residue" evidence="1">
    <location>
        <position position="1"/>
    </location>
</feature>
<dbReference type="InParanoid" id="A0A0C2XJQ5"/>
<dbReference type="EMBL" id="KN818226">
    <property type="protein sequence ID" value="KIL69313.1"/>
    <property type="molecule type" value="Genomic_DNA"/>
</dbReference>
<reference evidence="1 2" key="1">
    <citation type="submission" date="2014-04" db="EMBL/GenBank/DDBJ databases">
        <title>Evolutionary Origins and Diversification of the Mycorrhizal Mutualists.</title>
        <authorList>
            <consortium name="DOE Joint Genome Institute"/>
            <consortium name="Mycorrhizal Genomics Consortium"/>
            <person name="Kohler A."/>
            <person name="Kuo A."/>
            <person name="Nagy L.G."/>
            <person name="Floudas D."/>
            <person name="Copeland A."/>
            <person name="Barry K.W."/>
            <person name="Cichocki N."/>
            <person name="Veneault-Fourrey C."/>
            <person name="LaButti K."/>
            <person name="Lindquist E.A."/>
            <person name="Lipzen A."/>
            <person name="Lundell T."/>
            <person name="Morin E."/>
            <person name="Murat C."/>
            <person name="Riley R."/>
            <person name="Ohm R."/>
            <person name="Sun H."/>
            <person name="Tunlid A."/>
            <person name="Henrissat B."/>
            <person name="Grigoriev I.V."/>
            <person name="Hibbett D.S."/>
            <person name="Martin F."/>
        </authorList>
    </citation>
    <scope>NUCLEOTIDE SEQUENCE [LARGE SCALE GENOMIC DNA]</scope>
    <source>
        <strain evidence="1 2">Koide BX008</strain>
    </source>
</reference>
<name>A0A0C2XJQ5_AMAMK</name>
<dbReference type="Proteomes" id="UP000054549">
    <property type="component" value="Unassembled WGS sequence"/>
</dbReference>
<evidence type="ECO:0000313" key="1">
    <source>
        <dbReference type="EMBL" id="KIL69313.1"/>
    </source>
</evidence>
<evidence type="ECO:0000313" key="2">
    <source>
        <dbReference type="Proteomes" id="UP000054549"/>
    </source>
</evidence>
<sequence>YPESCIVDIDYLRAIDTVSPIFPVADEYSYNRMRHWQEYLAPFRAPARCFMTRKSGRILLGVC</sequence>